<dbReference type="Proteomes" id="UP001152523">
    <property type="component" value="Unassembled WGS sequence"/>
</dbReference>
<reference evidence="1" key="1">
    <citation type="submission" date="2022-07" db="EMBL/GenBank/DDBJ databases">
        <authorList>
            <person name="Macas J."/>
            <person name="Novak P."/>
            <person name="Neumann P."/>
        </authorList>
    </citation>
    <scope>NUCLEOTIDE SEQUENCE</scope>
</reference>
<evidence type="ECO:0000313" key="1">
    <source>
        <dbReference type="EMBL" id="CAH9121335.1"/>
    </source>
</evidence>
<protein>
    <submittedName>
        <fullName evidence="1">Uncharacterized protein</fullName>
    </submittedName>
</protein>
<dbReference type="EMBL" id="CAMAPF010000921">
    <property type="protein sequence ID" value="CAH9121335.1"/>
    <property type="molecule type" value="Genomic_DNA"/>
</dbReference>
<sequence>MLTKWIGVHKQWSLECGVSIDKHEYWNPMGCGTWEESWLPVGIWNLGGHFHLLAFPYINTYRREGYCTSPSPHDYPDGENYIPYLISGDLETKDMKMVYLTQEKKFVKLVSNLMGYTPIYKESNIDITQEWKDYKIFARHYTYARIYNQSLQLI</sequence>
<proteinExistence type="predicted"/>
<dbReference type="AlphaFoldDB" id="A0AAV0EDH5"/>
<organism evidence="1 2">
    <name type="scientific">Cuscuta epithymum</name>
    <dbReference type="NCBI Taxonomy" id="186058"/>
    <lineage>
        <taxon>Eukaryota</taxon>
        <taxon>Viridiplantae</taxon>
        <taxon>Streptophyta</taxon>
        <taxon>Embryophyta</taxon>
        <taxon>Tracheophyta</taxon>
        <taxon>Spermatophyta</taxon>
        <taxon>Magnoliopsida</taxon>
        <taxon>eudicotyledons</taxon>
        <taxon>Gunneridae</taxon>
        <taxon>Pentapetalae</taxon>
        <taxon>asterids</taxon>
        <taxon>lamiids</taxon>
        <taxon>Solanales</taxon>
        <taxon>Convolvulaceae</taxon>
        <taxon>Cuscuteae</taxon>
        <taxon>Cuscuta</taxon>
        <taxon>Cuscuta subgen. Cuscuta</taxon>
    </lineage>
</organism>
<keyword evidence="2" id="KW-1185">Reference proteome</keyword>
<gene>
    <name evidence="1" type="ORF">CEPIT_LOCUS23617</name>
</gene>
<name>A0AAV0EDH5_9ASTE</name>
<accession>A0AAV0EDH5</accession>
<comment type="caution">
    <text evidence="1">The sequence shown here is derived from an EMBL/GenBank/DDBJ whole genome shotgun (WGS) entry which is preliminary data.</text>
</comment>
<evidence type="ECO:0000313" key="2">
    <source>
        <dbReference type="Proteomes" id="UP001152523"/>
    </source>
</evidence>